<dbReference type="EMBL" id="GGFM01008756">
    <property type="protein sequence ID" value="MBW29507.1"/>
    <property type="molecule type" value="Transcribed_RNA"/>
</dbReference>
<dbReference type="AlphaFoldDB" id="A0A2M3ZLR1"/>
<protein>
    <submittedName>
        <fullName evidence="1">Uncharacterized protein</fullName>
    </submittedName>
</protein>
<evidence type="ECO:0000313" key="1">
    <source>
        <dbReference type="EMBL" id="MBW29507.1"/>
    </source>
</evidence>
<proteinExistence type="predicted"/>
<sequence length="75" mass="8675">MQCFLFDAAMLRVQVAGAEVRLGATANILHQLGVDLLRGGHRRQVVRFGRRHEHTLRFRQLIALVDRHVRLEVLH</sequence>
<accession>A0A2M3ZLR1</accession>
<reference evidence="1" key="1">
    <citation type="submission" date="2018-01" db="EMBL/GenBank/DDBJ databases">
        <title>An insight into the sialome of Amazonian anophelines.</title>
        <authorList>
            <person name="Ribeiro J.M."/>
            <person name="Scarpassa V."/>
            <person name="Calvo E."/>
        </authorList>
    </citation>
    <scope>NUCLEOTIDE SEQUENCE</scope>
    <source>
        <tissue evidence="1">Salivary glands</tissue>
    </source>
</reference>
<name>A0A2M3ZLR1_9DIPT</name>
<organism evidence="1">
    <name type="scientific">Anopheles braziliensis</name>
    <dbReference type="NCBI Taxonomy" id="58242"/>
    <lineage>
        <taxon>Eukaryota</taxon>
        <taxon>Metazoa</taxon>
        <taxon>Ecdysozoa</taxon>
        <taxon>Arthropoda</taxon>
        <taxon>Hexapoda</taxon>
        <taxon>Insecta</taxon>
        <taxon>Pterygota</taxon>
        <taxon>Neoptera</taxon>
        <taxon>Endopterygota</taxon>
        <taxon>Diptera</taxon>
        <taxon>Nematocera</taxon>
        <taxon>Culicoidea</taxon>
        <taxon>Culicidae</taxon>
        <taxon>Anophelinae</taxon>
        <taxon>Anopheles</taxon>
    </lineage>
</organism>